<comment type="caution">
    <text evidence="1">The sequence shown here is derived from an EMBL/GenBank/DDBJ whole genome shotgun (WGS) entry which is preliminary data.</text>
</comment>
<name>A0ABQ5UHS9_9HYPH</name>
<accession>A0ABQ5UHS9</accession>
<organism evidence="1 2">
    <name type="scientific">Devosia yakushimensis</name>
    <dbReference type="NCBI Taxonomy" id="470028"/>
    <lineage>
        <taxon>Bacteria</taxon>
        <taxon>Pseudomonadati</taxon>
        <taxon>Pseudomonadota</taxon>
        <taxon>Alphaproteobacteria</taxon>
        <taxon>Hyphomicrobiales</taxon>
        <taxon>Devosiaceae</taxon>
        <taxon>Devosia</taxon>
    </lineage>
</organism>
<dbReference type="InterPro" id="IPR010662">
    <property type="entry name" value="RBBP9/YdeN"/>
</dbReference>
<evidence type="ECO:0000313" key="1">
    <source>
        <dbReference type="EMBL" id="GLQ11016.1"/>
    </source>
</evidence>
<evidence type="ECO:0000313" key="2">
    <source>
        <dbReference type="Proteomes" id="UP001161406"/>
    </source>
</evidence>
<sequence length="184" mass="19694">MSVTTLIVPGLHGSDGEHWQAHWRRDHPHAVLVEQADWSNPEADRWLATLEAAVAAHPHALIIAHSLGSVLTARLARSRVAPLVGAALLVAPADINRTAGLHKRSYEFGIMPRDSLPFPALVVASRDDIYMPFDKVRALATAWGSPLHDLGYAGHINIVSGFGRWPAGYALAAGLVNCPDAATA</sequence>
<dbReference type="EMBL" id="BSNG01000001">
    <property type="protein sequence ID" value="GLQ11016.1"/>
    <property type="molecule type" value="Genomic_DNA"/>
</dbReference>
<keyword evidence="2" id="KW-1185">Reference proteome</keyword>
<dbReference type="Proteomes" id="UP001161406">
    <property type="component" value="Unassembled WGS sequence"/>
</dbReference>
<dbReference type="Gene3D" id="3.40.50.1820">
    <property type="entry name" value="alpha/beta hydrolase"/>
    <property type="match status" value="1"/>
</dbReference>
<dbReference type="SUPFAM" id="SSF53474">
    <property type="entry name" value="alpha/beta-Hydrolases"/>
    <property type="match status" value="1"/>
</dbReference>
<reference evidence="1" key="1">
    <citation type="journal article" date="2014" name="Int. J. Syst. Evol. Microbiol.">
        <title>Complete genome of a new Firmicutes species belonging to the dominant human colonic microbiota ('Ruminococcus bicirculans') reveals two chromosomes and a selective capacity to utilize plant glucans.</title>
        <authorList>
            <consortium name="NISC Comparative Sequencing Program"/>
            <person name="Wegmann U."/>
            <person name="Louis P."/>
            <person name="Goesmann A."/>
            <person name="Henrissat B."/>
            <person name="Duncan S.H."/>
            <person name="Flint H.J."/>
        </authorList>
    </citation>
    <scope>NUCLEOTIDE SEQUENCE</scope>
    <source>
        <strain evidence="1">NBRC 103855</strain>
    </source>
</reference>
<dbReference type="InterPro" id="IPR029058">
    <property type="entry name" value="AB_hydrolase_fold"/>
</dbReference>
<reference evidence="1" key="2">
    <citation type="submission" date="2023-01" db="EMBL/GenBank/DDBJ databases">
        <title>Draft genome sequence of Devosia yakushimensis strain NBRC 103855.</title>
        <authorList>
            <person name="Sun Q."/>
            <person name="Mori K."/>
        </authorList>
    </citation>
    <scope>NUCLEOTIDE SEQUENCE</scope>
    <source>
        <strain evidence="1">NBRC 103855</strain>
    </source>
</reference>
<dbReference type="Pfam" id="PF06821">
    <property type="entry name" value="Ser_hydrolase"/>
    <property type="match status" value="1"/>
</dbReference>
<protein>
    <submittedName>
        <fullName evidence="1">Esterase</fullName>
    </submittedName>
</protein>
<gene>
    <name evidence="1" type="ORF">GCM10007913_29480</name>
</gene>
<dbReference type="RefSeq" id="WP_284392130.1">
    <property type="nucleotide sequence ID" value="NZ_BSNG01000001.1"/>
</dbReference>
<proteinExistence type="predicted"/>